<name>A0A5M8P5U6_9BACT</name>
<protein>
    <submittedName>
        <fullName evidence="2">Uncharacterized protein</fullName>
    </submittedName>
</protein>
<evidence type="ECO:0000313" key="3">
    <source>
        <dbReference type="Proteomes" id="UP000324575"/>
    </source>
</evidence>
<organism evidence="2 3">
    <name type="scientific">Candidatus Ordinivivax streblomastigis</name>
    <dbReference type="NCBI Taxonomy" id="2540710"/>
    <lineage>
        <taxon>Bacteria</taxon>
        <taxon>Pseudomonadati</taxon>
        <taxon>Bacteroidota</taxon>
        <taxon>Bacteroidia</taxon>
        <taxon>Bacteroidales</taxon>
        <taxon>Candidatus Ordinivivax</taxon>
    </lineage>
</organism>
<feature type="chain" id="PRO_5024303412" evidence="1">
    <location>
        <begin position="20"/>
        <end position="82"/>
    </location>
</feature>
<proteinExistence type="predicted"/>
<dbReference type="EMBL" id="SNRX01000001">
    <property type="protein sequence ID" value="KAA6303708.1"/>
    <property type="molecule type" value="Genomic_DNA"/>
</dbReference>
<accession>A0A5M8P5U6</accession>
<dbReference type="AlphaFoldDB" id="A0A5M8P5U6"/>
<reference evidence="2 3" key="1">
    <citation type="submission" date="2019-03" db="EMBL/GenBank/DDBJ databases">
        <title>Single cell metagenomics reveals metabolic interactions within the superorganism composed of flagellate Streblomastix strix and complex community of Bacteroidetes bacteria on its surface.</title>
        <authorList>
            <person name="Treitli S.C."/>
            <person name="Kolisko M."/>
            <person name="Husnik F."/>
            <person name="Keeling P."/>
            <person name="Hampl V."/>
        </authorList>
    </citation>
    <scope>NUCLEOTIDE SEQUENCE [LARGE SCALE GENOMIC DNA]</scope>
    <source>
        <strain evidence="2">St1</strain>
    </source>
</reference>
<evidence type="ECO:0000256" key="1">
    <source>
        <dbReference type="SAM" id="SignalP"/>
    </source>
</evidence>
<evidence type="ECO:0000313" key="2">
    <source>
        <dbReference type="EMBL" id="KAA6303708.1"/>
    </source>
</evidence>
<dbReference type="PROSITE" id="PS51257">
    <property type="entry name" value="PROKAR_LIPOPROTEIN"/>
    <property type="match status" value="1"/>
</dbReference>
<sequence>MKKLTIILTVLLLASCAFAARNSFRERSETWLQPGANNSLRAAPIINGDPTDDPTAPTPIGDSLLICLALGGMYVLKIKYQH</sequence>
<feature type="signal peptide" evidence="1">
    <location>
        <begin position="1"/>
        <end position="19"/>
    </location>
</feature>
<dbReference type="Proteomes" id="UP000324575">
    <property type="component" value="Unassembled WGS sequence"/>
</dbReference>
<comment type="caution">
    <text evidence="2">The sequence shown here is derived from an EMBL/GenBank/DDBJ whole genome shotgun (WGS) entry which is preliminary data.</text>
</comment>
<gene>
    <name evidence="2" type="ORF">EZS26_000259</name>
</gene>
<keyword evidence="1" id="KW-0732">Signal</keyword>